<organism evidence="1 2">
    <name type="scientific">Castilleja foliolosa</name>
    <dbReference type="NCBI Taxonomy" id="1961234"/>
    <lineage>
        <taxon>Eukaryota</taxon>
        <taxon>Viridiplantae</taxon>
        <taxon>Streptophyta</taxon>
        <taxon>Embryophyta</taxon>
        <taxon>Tracheophyta</taxon>
        <taxon>Spermatophyta</taxon>
        <taxon>Magnoliopsida</taxon>
        <taxon>eudicotyledons</taxon>
        <taxon>Gunneridae</taxon>
        <taxon>Pentapetalae</taxon>
        <taxon>asterids</taxon>
        <taxon>lamiids</taxon>
        <taxon>Lamiales</taxon>
        <taxon>Orobanchaceae</taxon>
        <taxon>Pedicularideae</taxon>
        <taxon>Castillejinae</taxon>
        <taxon>Castilleja</taxon>
    </lineage>
</organism>
<keyword evidence="2" id="KW-1185">Reference proteome</keyword>
<name>A0ABD3CI36_9LAMI</name>
<dbReference type="PANTHER" id="PTHR32278">
    <property type="entry name" value="F-BOX DOMAIN-CONTAINING PROTEIN"/>
    <property type="match status" value="1"/>
</dbReference>
<evidence type="ECO:0000313" key="1">
    <source>
        <dbReference type="EMBL" id="KAL3629578.1"/>
    </source>
</evidence>
<dbReference type="InterPro" id="IPR025886">
    <property type="entry name" value="PP2-like"/>
</dbReference>
<reference evidence="2" key="1">
    <citation type="journal article" date="2024" name="IScience">
        <title>Strigolactones Initiate the Formation of Haustorium-like Structures in Castilleja.</title>
        <authorList>
            <person name="Buerger M."/>
            <person name="Peterson D."/>
            <person name="Chory J."/>
        </authorList>
    </citation>
    <scope>NUCLEOTIDE SEQUENCE [LARGE SCALE GENOMIC DNA]</scope>
</reference>
<dbReference type="EMBL" id="JAVIJP010000034">
    <property type="protein sequence ID" value="KAL3629578.1"/>
    <property type="molecule type" value="Genomic_DNA"/>
</dbReference>
<gene>
    <name evidence="1" type="ORF">CASFOL_026800</name>
</gene>
<sequence length="131" mass="15362">MLSTRELSITWSTNSLCWCWKPYPCSRFREIAELIMVCRLEIRGKINTMMLSPNTTYGAYLVIHSEVSIEVGDYKTRGNFCMNREECKRREFDTSTEVEEQVPCARGDGWLEIALGEFYNNESEKEVMMEF</sequence>
<dbReference type="Pfam" id="PF14299">
    <property type="entry name" value="PP2"/>
    <property type="match status" value="1"/>
</dbReference>
<evidence type="ECO:0000313" key="2">
    <source>
        <dbReference type="Proteomes" id="UP001632038"/>
    </source>
</evidence>
<dbReference type="PANTHER" id="PTHR32278:SF11">
    <property type="entry name" value="F-BOX DOMAIN-CONTAINING PROTEIN"/>
    <property type="match status" value="1"/>
</dbReference>
<dbReference type="Proteomes" id="UP001632038">
    <property type="component" value="Unassembled WGS sequence"/>
</dbReference>
<dbReference type="AlphaFoldDB" id="A0ABD3CI36"/>
<comment type="caution">
    <text evidence="1">The sequence shown here is derived from an EMBL/GenBank/DDBJ whole genome shotgun (WGS) entry which is preliminary data.</text>
</comment>
<protein>
    <submittedName>
        <fullName evidence="1">Uncharacterized protein</fullName>
    </submittedName>
</protein>
<proteinExistence type="predicted"/>
<accession>A0ABD3CI36</accession>